<dbReference type="EMBL" id="AANZ01000006">
    <property type="protein sequence ID" value="EAQ81109.1"/>
    <property type="molecule type" value="Genomic_DNA"/>
</dbReference>
<reference evidence="1 2" key="1">
    <citation type="submission" date="2006-02" db="EMBL/GenBank/DDBJ databases">
        <authorList>
            <person name="Amann R."/>
            <person name="Ferriera S."/>
            <person name="Johnson J."/>
            <person name="Kravitz S."/>
            <person name="Halpern A."/>
            <person name="Remington K."/>
            <person name="Beeson K."/>
            <person name="Tran B."/>
            <person name="Rogers Y.-H."/>
            <person name="Friedman R."/>
            <person name="Venter J.C."/>
        </authorList>
    </citation>
    <scope>NUCLEOTIDE SEQUENCE [LARGE SCALE GENOMIC DNA]</scope>
    <source>
        <strain evidence="1 2">DSM 3645</strain>
    </source>
</reference>
<name>A3ZR16_9BACT</name>
<dbReference type="Proteomes" id="UP000004358">
    <property type="component" value="Unassembled WGS sequence"/>
</dbReference>
<accession>A3ZR16</accession>
<gene>
    <name evidence="1" type="ORF">DSM3645_21097</name>
</gene>
<proteinExistence type="predicted"/>
<protein>
    <submittedName>
        <fullName evidence="1">Uncharacterized protein</fullName>
    </submittedName>
</protein>
<evidence type="ECO:0000313" key="2">
    <source>
        <dbReference type="Proteomes" id="UP000004358"/>
    </source>
</evidence>
<sequence>MDPEPDDLLEIDRGSWEGESWLIRPRDLTLTLQRCNQHREESR</sequence>
<comment type="caution">
    <text evidence="1">The sequence shown here is derived from an EMBL/GenBank/DDBJ whole genome shotgun (WGS) entry which is preliminary data.</text>
</comment>
<evidence type="ECO:0000313" key="1">
    <source>
        <dbReference type="EMBL" id="EAQ81109.1"/>
    </source>
</evidence>
<organism evidence="1 2">
    <name type="scientific">Blastopirellula marina DSM 3645</name>
    <dbReference type="NCBI Taxonomy" id="314230"/>
    <lineage>
        <taxon>Bacteria</taxon>
        <taxon>Pseudomonadati</taxon>
        <taxon>Planctomycetota</taxon>
        <taxon>Planctomycetia</taxon>
        <taxon>Pirellulales</taxon>
        <taxon>Pirellulaceae</taxon>
        <taxon>Blastopirellula</taxon>
    </lineage>
</organism>
<dbReference type="HOGENOM" id="CLU_3230367_0_0_0"/>
<dbReference type="AlphaFoldDB" id="A3ZR16"/>